<dbReference type="Pfam" id="PF07690">
    <property type="entry name" value="MFS_1"/>
    <property type="match status" value="1"/>
</dbReference>
<evidence type="ECO:0000256" key="1">
    <source>
        <dbReference type="ARBA" id="ARBA00004141"/>
    </source>
</evidence>
<evidence type="ECO:0000259" key="6">
    <source>
        <dbReference type="PROSITE" id="PS50850"/>
    </source>
</evidence>
<dbReference type="GO" id="GO:0022857">
    <property type="term" value="F:transmembrane transporter activity"/>
    <property type="evidence" value="ECO:0007669"/>
    <property type="project" value="InterPro"/>
</dbReference>
<dbReference type="SUPFAM" id="SSF103473">
    <property type="entry name" value="MFS general substrate transporter"/>
    <property type="match status" value="1"/>
</dbReference>
<keyword evidence="4 5" id="KW-0472">Membrane</keyword>
<feature type="transmembrane region" description="Helical" evidence="5">
    <location>
        <begin position="94"/>
        <end position="112"/>
    </location>
</feature>
<evidence type="ECO:0000256" key="2">
    <source>
        <dbReference type="ARBA" id="ARBA00022692"/>
    </source>
</evidence>
<dbReference type="PANTHER" id="PTHR23502:SF34">
    <property type="entry name" value="PROTEIN HOL1"/>
    <property type="match status" value="1"/>
</dbReference>
<feature type="transmembrane region" description="Helical" evidence="5">
    <location>
        <begin position="324"/>
        <end position="351"/>
    </location>
</feature>
<dbReference type="InterPro" id="IPR020846">
    <property type="entry name" value="MFS_dom"/>
</dbReference>
<dbReference type="EMBL" id="KL584827">
    <property type="protein sequence ID" value="KEQ65295.1"/>
    <property type="molecule type" value="Genomic_DNA"/>
</dbReference>
<feature type="transmembrane region" description="Helical" evidence="5">
    <location>
        <begin position="57"/>
        <end position="74"/>
    </location>
</feature>
<dbReference type="InterPro" id="IPR011701">
    <property type="entry name" value="MFS"/>
</dbReference>
<dbReference type="AlphaFoldDB" id="A0A074VWV8"/>
<name>A0A074VWV8_AURM1</name>
<dbReference type="InterPro" id="IPR036259">
    <property type="entry name" value="MFS_trans_sf"/>
</dbReference>
<reference evidence="7 8" key="1">
    <citation type="journal article" date="2014" name="BMC Genomics">
        <title>Genome sequencing of four Aureobasidium pullulans varieties: biotechnological potential, stress tolerance, and description of new species.</title>
        <authorList>
            <person name="Gostin Ar C."/>
            <person name="Ohm R.A."/>
            <person name="Kogej T."/>
            <person name="Sonjak S."/>
            <person name="Turk M."/>
            <person name="Zajc J."/>
            <person name="Zalar P."/>
            <person name="Grube M."/>
            <person name="Sun H."/>
            <person name="Han J."/>
            <person name="Sharma A."/>
            <person name="Chiniquy J."/>
            <person name="Ngan C.Y."/>
            <person name="Lipzen A."/>
            <person name="Barry K."/>
            <person name="Grigoriev I.V."/>
            <person name="Gunde-Cimerman N."/>
        </authorList>
    </citation>
    <scope>NUCLEOTIDE SEQUENCE [LARGE SCALE GENOMIC DNA]</scope>
    <source>
        <strain evidence="7 8">CBS 110374</strain>
    </source>
</reference>
<keyword evidence="2 5" id="KW-0812">Transmembrane</keyword>
<dbReference type="STRING" id="1043003.A0A074VWV8"/>
<feature type="transmembrane region" description="Helical" evidence="5">
    <location>
        <begin position="405"/>
        <end position="426"/>
    </location>
</feature>
<dbReference type="Gene3D" id="1.20.1250.20">
    <property type="entry name" value="MFS general substrate transporter like domains"/>
    <property type="match status" value="1"/>
</dbReference>
<keyword evidence="8" id="KW-1185">Reference proteome</keyword>
<evidence type="ECO:0000313" key="8">
    <source>
        <dbReference type="Proteomes" id="UP000030672"/>
    </source>
</evidence>
<feature type="transmembrane region" description="Helical" evidence="5">
    <location>
        <begin position="124"/>
        <end position="141"/>
    </location>
</feature>
<feature type="transmembrane region" description="Helical" evidence="5">
    <location>
        <begin position="183"/>
        <end position="206"/>
    </location>
</feature>
<dbReference type="PROSITE" id="PS50850">
    <property type="entry name" value="MFS"/>
    <property type="match status" value="1"/>
</dbReference>
<sequence length="541" mass="60372">MESVRQDIPDYDVVPGTVYLVQGAHQHGFSSKDIILMPTPSNDPRDPLRWSKWRKGYHLFLLVFYSAALGAITNGDSVVYLNLLQIYHTGINELNYAGAVMLLLLGVGNVFFVPLSNKFGRRSVYIWTLVLVFVSEIWMAVSKHYGEYWAVNILRGLGSAPFEALPAISISDIYFAHERGGKLGAYVFGLALGSFVGPVCGGYMVTGQSVRWMYWWGVIVLGLLLVLFFFTFEETHFIRPLDSHDEALVSAADMLGLEKKLTKQSMSKEPDSQSAHQHPEAIVGEVFDAEGFRIQYSLWKTYPTTWAAVFTEWWLPLKCLGLPAVVWCGINYGTCVSWLAVMGTTVALIFAPPPYLFSNSAIGLVWFAPLIGSLVGAYFSGPLNDRLTVYLSNRNRGWREPEYRLWAFIPSAFIMPGGLIIYGATAAHGLHWIAPVVGMGLVGFGLSVGGTVTMSYILDSYKEIDTQVVTTIILIRNIIGFGISFGIQSWIQGMGLQNTFVFIGCLSFAVTMFALFFIMFGKKIRKWTTTRYQHLIKTKTM</sequence>
<keyword evidence="3 5" id="KW-1133">Transmembrane helix</keyword>
<dbReference type="GO" id="GO:0005886">
    <property type="term" value="C:plasma membrane"/>
    <property type="evidence" value="ECO:0007669"/>
    <property type="project" value="TreeGrafter"/>
</dbReference>
<feature type="transmembrane region" description="Helical" evidence="5">
    <location>
        <begin position="363"/>
        <end position="384"/>
    </location>
</feature>
<evidence type="ECO:0000256" key="3">
    <source>
        <dbReference type="ARBA" id="ARBA00022989"/>
    </source>
</evidence>
<feature type="transmembrane region" description="Helical" evidence="5">
    <location>
        <begin position="468"/>
        <end position="487"/>
    </location>
</feature>
<feature type="transmembrane region" description="Helical" evidence="5">
    <location>
        <begin position="432"/>
        <end position="456"/>
    </location>
</feature>
<evidence type="ECO:0000313" key="7">
    <source>
        <dbReference type="EMBL" id="KEQ65295.1"/>
    </source>
</evidence>
<dbReference type="PANTHER" id="PTHR23502">
    <property type="entry name" value="MAJOR FACILITATOR SUPERFAMILY"/>
    <property type="match status" value="1"/>
</dbReference>
<dbReference type="RefSeq" id="XP_040882318.1">
    <property type="nucleotide sequence ID" value="XM_041020511.1"/>
</dbReference>
<gene>
    <name evidence="7" type="ORF">M437DRAFT_42098</name>
</gene>
<feature type="transmembrane region" description="Helical" evidence="5">
    <location>
        <begin position="499"/>
        <end position="521"/>
    </location>
</feature>
<dbReference type="Proteomes" id="UP000030672">
    <property type="component" value="Unassembled WGS sequence"/>
</dbReference>
<proteinExistence type="predicted"/>
<comment type="subcellular location">
    <subcellularLocation>
        <location evidence="1">Membrane</location>
        <topology evidence="1">Multi-pass membrane protein</topology>
    </subcellularLocation>
</comment>
<accession>A0A074VWV8</accession>
<protein>
    <submittedName>
        <fullName evidence="7">MFS general substrate transporter</fullName>
    </submittedName>
</protein>
<feature type="transmembrane region" description="Helical" evidence="5">
    <location>
        <begin position="212"/>
        <end position="232"/>
    </location>
</feature>
<dbReference type="HOGENOM" id="CLU_008455_13_3_1"/>
<evidence type="ECO:0000256" key="4">
    <source>
        <dbReference type="ARBA" id="ARBA00023136"/>
    </source>
</evidence>
<organism evidence="7 8">
    <name type="scientific">Aureobasidium melanogenum (strain CBS 110374)</name>
    <name type="common">Aureobasidium pullulans var. melanogenum</name>
    <dbReference type="NCBI Taxonomy" id="1043003"/>
    <lineage>
        <taxon>Eukaryota</taxon>
        <taxon>Fungi</taxon>
        <taxon>Dikarya</taxon>
        <taxon>Ascomycota</taxon>
        <taxon>Pezizomycotina</taxon>
        <taxon>Dothideomycetes</taxon>
        <taxon>Dothideomycetidae</taxon>
        <taxon>Dothideales</taxon>
        <taxon>Saccotheciaceae</taxon>
        <taxon>Aureobasidium</taxon>
    </lineage>
</organism>
<evidence type="ECO:0000256" key="5">
    <source>
        <dbReference type="SAM" id="Phobius"/>
    </source>
</evidence>
<dbReference type="GeneID" id="63913884"/>
<feature type="domain" description="Major facilitator superfamily (MFS) profile" evidence="6">
    <location>
        <begin position="55"/>
        <end position="522"/>
    </location>
</feature>